<dbReference type="AlphaFoldDB" id="A0A9D4IME7"/>
<organism evidence="1 2">
    <name type="scientific">Dreissena polymorpha</name>
    <name type="common">Zebra mussel</name>
    <name type="synonym">Mytilus polymorpha</name>
    <dbReference type="NCBI Taxonomy" id="45954"/>
    <lineage>
        <taxon>Eukaryota</taxon>
        <taxon>Metazoa</taxon>
        <taxon>Spiralia</taxon>
        <taxon>Lophotrochozoa</taxon>
        <taxon>Mollusca</taxon>
        <taxon>Bivalvia</taxon>
        <taxon>Autobranchia</taxon>
        <taxon>Heteroconchia</taxon>
        <taxon>Euheterodonta</taxon>
        <taxon>Imparidentia</taxon>
        <taxon>Neoheterodontei</taxon>
        <taxon>Myida</taxon>
        <taxon>Dreissenoidea</taxon>
        <taxon>Dreissenidae</taxon>
        <taxon>Dreissena</taxon>
    </lineage>
</organism>
<dbReference type="EMBL" id="JAIWYP010000008">
    <property type="protein sequence ID" value="KAH3781086.1"/>
    <property type="molecule type" value="Genomic_DNA"/>
</dbReference>
<proteinExistence type="predicted"/>
<keyword evidence="2" id="KW-1185">Reference proteome</keyword>
<evidence type="ECO:0000313" key="2">
    <source>
        <dbReference type="Proteomes" id="UP000828390"/>
    </source>
</evidence>
<reference evidence="1" key="1">
    <citation type="journal article" date="2019" name="bioRxiv">
        <title>The Genome of the Zebra Mussel, Dreissena polymorpha: A Resource for Invasive Species Research.</title>
        <authorList>
            <person name="McCartney M.A."/>
            <person name="Auch B."/>
            <person name="Kono T."/>
            <person name="Mallez S."/>
            <person name="Zhang Y."/>
            <person name="Obille A."/>
            <person name="Becker A."/>
            <person name="Abrahante J.E."/>
            <person name="Garbe J."/>
            <person name="Badalamenti J.P."/>
            <person name="Herman A."/>
            <person name="Mangelson H."/>
            <person name="Liachko I."/>
            <person name="Sullivan S."/>
            <person name="Sone E.D."/>
            <person name="Koren S."/>
            <person name="Silverstein K.A.T."/>
            <person name="Beckman K.B."/>
            <person name="Gohl D.M."/>
        </authorList>
    </citation>
    <scope>NUCLEOTIDE SEQUENCE</scope>
    <source>
        <strain evidence="1">Duluth1</strain>
        <tissue evidence="1">Whole animal</tissue>
    </source>
</reference>
<reference evidence="1" key="2">
    <citation type="submission" date="2020-11" db="EMBL/GenBank/DDBJ databases">
        <authorList>
            <person name="McCartney M.A."/>
            <person name="Auch B."/>
            <person name="Kono T."/>
            <person name="Mallez S."/>
            <person name="Becker A."/>
            <person name="Gohl D.M."/>
            <person name="Silverstein K.A.T."/>
            <person name="Koren S."/>
            <person name="Bechman K.B."/>
            <person name="Herman A."/>
            <person name="Abrahante J.E."/>
            <person name="Garbe J."/>
        </authorList>
    </citation>
    <scope>NUCLEOTIDE SEQUENCE</scope>
    <source>
        <strain evidence="1">Duluth1</strain>
        <tissue evidence="1">Whole animal</tissue>
    </source>
</reference>
<comment type="caution">
    <text evidence="1">The sequence shown here is derived from an EMBL/GenBank/DDBJ whole genome shotgun (WGS) entry which is preliminary data.</text>
</comment>
<protein>
    <submittedName>
        <fullName evidence="1">Uncharacterized protein</fullName>
    </submittedName>
</protein>
<name>A0A9D4IME7_DREPO</name>
<dbReference type="Proteomes" id="UP000828390">
    <property type="component" value="Unassembled WGS sequence"/>
</dbReference>
<evidence type="ECO:0000313" key="1">
    <source>
        <dbReference type="EMBL" id="KAH3781086.1"/>
    </source>
</evidence>
<sequence>MHGWIRKSRIAQEYPGSRSGIIRGLFGCLSVDGHHGDNSAPTRICQAASHNKHDARTNCPGQSR</sequence>
<gene>
    <name evidence="1" type="ORF">DPMN_158911</name>
</gene>
<accession>A0A9D4IME7</accession>